<organism evidence="3 4">
    <name type="scientific">Nesterenkonia halobia</name>
    <dbReference type="NCBI Taxonomy" id="37922"/>
    <lineage>
        <taxon>Bacteria</taxon>
        <taxon>Bacillati</taxon>
        <taxon>Actinomycetota</taxon>
        <taxon>Actinomycetes</taxon>
        <taxon>Micrococcales</taxon>
        <taxon>Micrococcaceae</taxon>
        <taxon>Nesterenkonia</taxon>
    </lineage>
</organism>
<keyword evidence="3" id="KW-0012">Acyltransferase</keyword>
<accession>A0ABP6RJU2</accession>
<dbReference type="RefSeq" id="WP_344720105.1">
    <property type="nucleotide sequence ID" value="NZ_BAAAYG010000005.1"/>
</dbReference>
<feature type="transmembrane region" description="Helical" evidence="1">
    <location>
        <begin position="284"/>
        <end position="305"/>
    </location>
</feature>
<sequence length="346" mass="37951">MSSRDHRLDRAKGILIVLVVLGHFLTRASGWDSETLRAVQTTIYSFHMPAFIFLAGITAKSTRLAERTTFFLVLLVTAIPAYYGWMALLDLDVGFDGVTPIWLTWFLMAMVWWMLSVPLIERHPRTMLTASLVVGLVGGIIPSLGDEFAVARTLTFWPFFVVGKLYGARILTWAGERGLSGRTALTGAAVVPVALFILGDVDKMWLYGSRSIEWFDVGVVDGLGMRAAVALSAALTTLVLLAWTSRRDDVVATLGRRSLAIYLLHGFAVRLVEGPLHLVSGLLPVPATLVLCLVLAAGTTWLFALSPFDDGVRRYAQSVTRVVLAPLTWLDGLRRPAPEARESAVR</sequence>
<comment type="caution">
    <text evidence="3">The sequence shown here is derived from an EMBL/GenBank/DDBJ whole genome shotgun (WGS) entry which is preliminary data.</text>
</comment>
<protein>
    <submittedName>
        <fullName evidence="3">Acyltransferase family protein</fullName>
    </submittedName>
</protein>
<keyword evidence="3" id="KW-0808">Transferase</keyword>
<feature type="domain" description="Acyltransferase 3" evidence="2">
    <location>
        <begin position="6"/>
        <end position="299"/>
    </location>
</feature>
<keyword evidence="4" id="KW-1185">Reference proteome</keyword>
<keyword evidence="1" id="KW-1133">Transmembrane helix</keyword>
<feature type="transmembrane region" description="Helical" evidence="1">
    <location>
        <begin position="69"/>
        <end position="89"/>
    </location>
</feature>
<dbReference type="InterPro" id="IPR002656">
    <property type="entry name" value="Acyl_transf_3_dom"/>
</dbReference>
<dbReference type="InterPro" id="IPR052734">
    <property type="entry name" value="Nod_factor_acetyltransferase"/>
</dbReference>
<proteinExistence type="predicted"/>
<dbReference type="GO" id="GO:0016746">
    <property type="term" value="F:acyltransferase activity"/>
    <property type="evidence" value="ECO:0007669"/>
    <property type="project" value="UniProtKB-KW"/>
</dbReference>
<feature type="transmembrane region" description="Helical" evidence="1">
    <location>
        <begin position="38"/>
        <end position="57"/>
    </location>
</feature>
<evidence type="ECO:0000313" key="4">
    <source>
        <dbReference type="Proteomes" id="UP001501736"/>
    </source>
</evidence>
<dbReference type="EMBL" id="BAAAYG010000005">
    <property type="protein sequence ID" value="GAA3284919.1"/>
    <property type="molecule type" value="Genomic_DNA"/>
</dbReference>
<feature type="transmembrane region" description="Helical" evidence="1">
    <location>
        <begin position="223"/>
        <end position="242"/>
    </location>
</feature>
<evidence type="ECO:0000256" key="1">
    <source>
        <dbReference type="SAM" id="Phobius"/>
    </source>
</evidence>
<evidence type="ECO:0000259" key="2">
    <source>
        <dbReference type="Pfam" id="PF01757"/>
    </source>
</evidence>
<keyword evidence="1" id="KW-0472">Membrane</keyword>
<evidence type="ECO:0000313" key="3">
    <source>
        <dbReference type="EMBL" id="GAA3284919.1"/>
    </source>
</evidence>
<name>A0ABP6RJU2_9MICC</name>
<feature type="transmembrane region" description="Helical" evidence="1">
    <location>
        <begin position="254"/>
        <end position="272"/>
    </location>
</feature>
<feature type="transmembrane region" description="Helical" evidence="1">
    <location>
        <begin position="127"/>
        <end position="144"/>
    </location>
</feature>
<keyword evidence="1" id="KW-0812">Transmembrane</keyword>
<feature type="transmembrane region" description="Helical" evidence="1">
    <location>
        <begin position="150"/>
        <end position="167"/>
    </location>
</feature>
<dbReference type="PANTHER" id="PTHR37312:SF1">
    <property type="entry name" value="MEMBRANE-BOUND ACYLTRANSFERASE YKRP-RELATED"/>
    <property type="match status" value="1"/>
</dbReference>
<dbReference type="PANTHER" id="PTHR37312">
    <property type="entry name" value="MEMBRANE-BOUND ACYLTRANSFERASE YKRP-RELATED"/>
    <property type="match status" value="1"/>
</dbReference>
<feature type="transmembrane region" description="Helical" evidence="1">
    <location>
        <begin position="179"/>
        <end position="199"/>
    </location>
</feature>
<dbReference type="Proteomes" id="UP001501736">
    <property type="component" value="Unassembled WGS sequence"/>
</dbReference>
<gene>
    <name evidence="3" type="ORF">GCM10020260_16450</name>
</gene>
<feature type="transmembrane region" description="Helical" evidence="1">
    <location>
        <begin position="101"/>
        <end position="120"/>
    </location>
</feature>
<reference evidence="4" key="1">
    <citation type="journal article" date="2019" name="Int. J. Syst. Evol. Microbiol.">
        <title>The Global Catalogue of Microorganisms (GCM) 10K type strain sequencing project: providing services to taxonomists for standard genome sequencing and annotation.</title>
        <authorList>
            <consortium name="The Broad Institute Genomics Platform"/>
            <consortium name="The Broad Institute Genome Sequencing Center for Infectious Disease"/>
            <person name="Wu L."/>
            <person name="Ma J."/>
        </authorList>
    </citation>
    <scope>NUCLEOTIDE SEQUENCE [LARGE SCALE GENOMIC DNA]</scope>
    <source>
        <strain evidence="4">JCM 11483</strain>
    </source>
</reference>
<dbReference type="Pfam" id="PF01757">
    <property type="entry name" value="Acyl_transf_3"/>
    <property type="match status" value="1"/>
</dbReference>